<dbReference type="Proteomes" id="UP000010290">
    <property type="component" value="Chromosome"/>
</dbReference>
<comment type="similarity">
    <text evidence="2">Belongs to the universal stress protein B family.</text>
</comment>
<dbReference type="InterPro" id="IPR019598">
    <property type="entry name" value="Universal_stress_protein_B"/>
</dbReference>
<protein>
    <recommendedName>
        <fullName evidence="3">Universal stress protein B</fullName>
    </recommendedName>
</protein>
<keyword evidence="4" id="KW-1003">Cell membrane</keyword>
<dbReference type="RefSeq" id="WP_008914297.1">
    <property type="nucleotide sequence ID" value="NZ_CM001773.1"/>
</dbReference>
<evidence type="ECO:0000256" key="7">
    <source>
        <dbReference type="ARBA" id="ARBA00022989"/>
    </source>
</evidence>
<evidence type="ECO:0000256" key="9">
    <source>
        <dbReference type="SAM" id="Phobius"/>
    </source>
</evidence>
<evidence type="ECO:0000256" key="4">
    <source>
        <dbReference type="ARBA" id="ARBA00022475"/>
    </source>
</evidence>
<evidence type="ECO:0000256" key="6">
    <source>
        <dbReference type="ARBA" id="ARBA00022692"/>
    </source>
</evidence>
<organism evidence="10 11">
    <name type="scientific">Providencia sneebia DSM 19967</name>
    <dbReference type="NCBI Taxonomy" id="1141660"/>
    <lineage>
        <taxon>Bacteria</taxon>
        <taxon>Pseudomonadati</taxon>
        <taxon>Pseudomonadota</taxon>
        <taxon>Gammaproteobacteria</taxon>
        <taxon>Enterobacterales</taxon>
        <taxon>Morganellaceae</taxon>
        <taxon>Providencia</taxon>
    </lineage>
</organism>
<keyword evidence="7 9" id="KW-1133">Transmembrane helix</keyword>
<evidence type="ECO:0000256" key="8">
    <source>
        <dbReference type="ARBA" id="ARBA00023136"/>
    </source>
</evidence>
<evidence type="ECO:0000256" key="1">
    <source>
        <dbReference type="ARBA" id="ARBA00004429"/>
    </source>
</evidence>
<dbReference type="HOGENOM" id="CLU_151816_0_0_6"/>
<dbReference type="AlphaFoldDB" id="K8WJW9"/>
<evidence type="ECO:0000256" key="3">
    <source>
        <dbReference type="ARBA" id="ARBA00021128"/>
    </source>
</evidence>
<gene>
    <name evidence="10" type="ORF">OO7_02041</name>
</gene>
<name>K8WJW9_9GAMM</name>
<dbReference type="OrthoDB" id="6432605at2"/>
<feature type="transmembrane region" description="Helical" evidence="9">
    <location>
        <begin position="90"/>
        <end position="110"/>
    </location>
</feature>
<keyword evidence="8 9" id="KW-0472">Membrane</keyword>
<evidence type="ECO:0000256" key="2">
    <source>
        <dbReference type="ARBA" id="ARBA00009803"/>
    </source>
</evidence>
<accession>K8WJW9</accession>
<evidence type="ECO:0000256" key="5">
    <source>
        <dbReference type="ARBA" id="ARBA00022519"/>
    </source>
</evidence>
<evidence type="ECO:0000313" key="11">
    <source>
        <dbReference type="Proteomes" id="UP000010290"/>
    </source>
</evidence>
<dbReference type="PATRIC" id="fig|1141660.3.peg.409"/>
<comment type="subcellular location">
    <subcellularLocation>
        <location evidence="1">Cell inner membrane</location>
        <topology evidence="1">Multi-pass membrane protein</topology>
    </subcellularLocation>
</comment>
<comment type="caution">
    <text evidence="10">The sequence shown here is derived from an EMBL/GenBank/DDBJ whole genome shotgun (WGS) entry which is preliminary data.</text>
</comment>
<keyword evidence="11" id="KW-1185">Reference proteome</keyword>
<dbReference type="Pfam" id="PF10625">
    <property type="entry name" value="UspB"/>
    <property type="match status" value="1"/>
</dbReference>
<keyword evidence="5" id="KW-0997">Cell inner membrane</keyword>
<reference evidence="10 11" key="1">
    <citation type="journal article" date="2012" name="BMC Genomics">
        <title>Comparative genomics of bacteria in the genus Providencia isolated from wild Drosophila melanogaster.</title>
        <authorList>
            <person name="Galac M.R."/>
            <person name="Lazzaro B.P."/>
        </authorList>
    </citation>
    <scope>NUCLEOTIDE SEQUENCE [LARGE SCALE GENOMIC DNA]</scope>
    <source>
        <strain evidence="10 11">DSM 19967</strain>
    </source>
</reference>
<dbReference type="EMBL" id="AKKN01000003">
    <property type="protein sequence ID" value="EKT60839.1"/>
    <property type="molecule type" value="Genomic_DNA"/>
</dbReference>
<dbReference type="NCBIfam" id="NF003435">
    <property type="entry name" value="PRK04960.1"/>
    <property type="match status" value="1"/>
</dbReference>
<sequence>MFSMMALFWAVCILCIINMIRYFSSVRVLLTILRETDPLLYHSVGGNGFFTTHAQFNKQIKLIRYINNKQYLDHFDPEVIQRCERIRKQFLQISQLSIFVVVCLICFMITS</sequence>
<proteinExistence type="inferred from homology"/>
<dbReference type="GO" id="GO:0005886">
    <property type="term" value="C:plasma membrane"/>
    <property type="evidence" value="ECO:0007669"/>
    <property type="project" value="UniProtKB-SubCell"/>
</dbReference>
<keyword evidence="6 9" id="KW-0812">Transmembrane</keyword>
<feature type="transmembrane region" description="Helical" evidence="9">
    <location>
        <begin position="6"/>
        <end position="24"/>
    </location>
</feature>
<evidence type="ECO:0000313" key="10">
    <source>
        <dbReference type="EMBL" id="EKT60839.1"/>
    </source>
</evidence>